<name>K0AWS9_GOTA9</name>
<evidence type="ECO:0000256" key="5">
    <source>
        <dbReference type="ARBA" id="ARBA00023239"/>
    </source>
</evidence>
<gene>
    <name evidence="8" type="primary">speA1</name>
    <name evidence="8" type="ordered locus">Curi_c01100</name>
</gene>
<sequence length="438" mass="49646">MLIPYIDVTEVEGTDNLHLPTAMIKSSQELAAKTFKAKKTFYSVNGTTGGIYAAITSQVKPGEKILIQRDCHRSVHNALVLGRIDHDYMYPVYDSKCNILTGINPDDIEKKLKEDSEIKAIVITYPSYYGVCSDIEKICKIAHRYNKLLIVDEAHGSHLGFSERLPKSSIEAGADIVIQSTHKTLPAFTQSSMVHVGTDRVDIEKLEKMMSIYQTTSPSYLLLSSIDYAVGYMDVYGREKLNVILDKIQEVTIYLERLQKVKIFNKNDIVHNNFHDFDNTKLLFNVEGITGKKLEEILRRDYHIQLEMSDYYYGLALTSILDENSDLEKLALAIEDISKKDEYTNKDLAIKEFNDIRNINPKIVMSLYEAFYNNKISVQLKESIGKISGDFIIPYPPGIPILAPGEIVTKEIVEYIEKLIENNVQILGLTNGNILITK</sequence>
<dbReference type="InterPro" id="IPR008286">
    <property type="entry name" value="Prn/Lys/Arg_de-COase_C"/>
</dbReference>
<dbReference type="SUPFAM" id="SSF53383">
    <property type="entry name" value="PLP-dependent transferases"/>
    <property type="match status" value="1"/>
</dbReference>
<evidence type="ECO:0000313" key="9">
    <source>
        <dbReference type="Proteomes" id="UP000006094"/>
    </source>
</evidence>
<dbReference type="Gene3D" id="3.40.640.10">
    <property type="entry name" value="Type I PLP-dependent aspartate aminotransferase-like (Major domain)"/>
    <property type="match status" value="1"/>
</dbReference>
<dbReference type="STRING" id="1128398.Curi_c01100"/>
<dbReference type="InterPro" id="IPR015424">
    <property type="entry name" value="PyrdxlP-dep_Trfase"/>
</dbReference>
<dbReference type="InterPro" id="IPR036633">
    <property type="entry name" value="Prn/Lys/Arg_de-COase_C_sf"/>
</dbReference>
<dbReference type="InterPro" id="IPR015421">
    <property type="entry name" value="PyrdxlP-dep_Trfase_major"/>
</dbReference>
<reference evidence="8 9" key="1">
    <citation type="journal article" date="2012" name="PLoS ONE">
        <title>The purine-utilizing bacterium Clostridium acidurici 9a: a genome-guided metabolic reconsideration.</title>
        <authorList>
            <person name="Hartwich K."/>
            <person name="Poehlein A."/>
            <person name="Daniel R."/>
        </authorList>
    </citation>
    <scope>NUCLEOTIDE SEQUENCE [LARGE SCALE GENOMIC DNA]</scope>
    <source>
        <strain evidence="9">ATCC 7906 / DSM 604 / BCRC 14475 / CIP 104303 / KCTC 5404 / NCIMB 10678 / 9a</strain>
    </source>
</reference>
<evidence type="ECO:0000313" key="8">
    <source>
        <dbReference type="EMBL" id="AFS77190.1"/>
    </source>
</evidence>
<dbReference type="PANTHER" id="PTHR43277">
    <property type="entry name" value="ARGININE DECARBOXYLASE"/>
    <property type="match status" value="1"/>
</dbReference>
<dbReference type="Pfam" id="PF03711">
    <property type="entry name" value="OKR_DC_1_C"/>
    <property type="match status" value="1"/>
</dbReference>
<dbReference type="InterPro" id="IPR052357">
    <property type="entry name" value="Orn_Lys_Arg_decarboxylase-I"/>
</dbReference>
<evidence type="ECO:0000256" key="2">
    <source>
        <dbReference type="ARBA" id="ARBA00010671"/>
    </source>
</evidence>
<dbReference type="EC" id="4.1.1.19" evidence="8"/>
<organism evidence="8 9">
    <name type="scientific">Gottschalkia acidurici (strain ATCC 7906 / DSM 604 / BCRC 14475 / CIP 104303 / KCTC 5404 / NCIMB 10678 / 9a)</name>
    <name type="common">Clostridium acidurici</name>
    <dbReference type="NCBI Taxonomy" id="1128398"/>
    <lineage>
        <taxon>Bacteria</taxon>
        <taxon>Bacillati</taxon>
        <taxon>Bacillota</taxon>
        <taxon>Tissierellia</taxon>
        <taxon>Tissierellales</taxon>
        <taxon>Gottschalkiaceae</taxon>
        <taxon>Gottschalkia</taxon>
    </lineage>
</organism>
<feature type="domain" description="Orn/Lys/Arg decarboxylase C-terminal" evidence="7">
    <location>
        <begin position="326"/>
        <end position="426"/>
    </location>
</feature>
<dbReference type="PANTHER" id="PTHR43277:SF4">
    <property type="entry name" value="ARGININE DECARBOXYLASE"/>
    <property type="match status" value="1"/>
</dbReference>
<dbReference type="Gene3D" id="3.90.100.10">
    <property type="entry name" value="Orn/Lys/Arg decarboxylase, C-terminal domain"/>
    <property type="match status" value="1"/>
</dbReference>
<evidence type="ECO:0000259" key="7">
    <source>
        <dbReference type="Pfam" id="PF03711"/>
    </source>
</evidence>
<proteinExistence type="inferred from homology"/>
<comment type="cofactor">
    <cofactor evidence="1">
        <name>pyridoxal 5'-phosphate</name>
        <dbReference type="ChEBI" id="CHEBI:597326"/>
    </cofactor>
</comment>
<comment type="similarity">
    <text evidence="2">Belongs to the Orn/Lys/Arg decarboxylase class-I family.</text>
</comment>
<keyword evidence="5 8" id="KW-0456">Lyase</keyword>
<dbReference type="OrthoDB" id="9815233at2"/>
<dbReference type="Proteomes" id="UP000006094">
    <property type="component" value="Chromosome"/>
</dbReference>
<evidence type="ECO:0000256" key="1">
    <source>
        <dbReference type="ARBA" id="ARBA00001933"/>
    </source>
</evidence>
<dbReference type="AlphaFoldDB" id="K0AWS9"/>
<keyword evidence="3" id="KW-0210">Decarboxylase</keyword>
<keyword evidence="4" id="KW-0663">Pyridoxal phosphate</keyword>
<dbReference type="KEGG" id="cad:Curi_c01100"/>
<protein>
    <submittedName>
        <fullName evidence="8">Arginine decarboxylase SpeA</fullName>
        <ecNumber evidence="8">4.1.1.19</ecNumber>
    </submittedName>
</protein>
<evidence type="ECO:0000256" key="3">
    <source>
        <dbReference type="ARBA" id="ARBA00022793"/>
    </source>
</evidence>
<accession>K0AWS9</accession>
<dbReference type="Pfam" id="PF01276">
    <property type="entry name" value="OKR_DC_1"/>
    <property type="match status" value="1"/>
</dbReference>
<keyword evidence="9" id="KW-1185">Reference proteome</keyword>
<dbReference type="eggNOG" id="COG1982">
    <property type="taxonomic scope" value="Bacteria"/>
</dbReference>
<dbReference type="RefSeq" id="WP_014966327.1">
    <property type="nucleotide sequence ID" value="NC_018664.1"/>
</dbReference>
<dbReference type="InterPro" id="IPR000310">
    <property type="entry name" value="Orn/Lys/Arg_deCO2ase_major_dom"/>
</dbReference>
<dbReference type="PATRIC" id="fig|1128398.3.peg.109"/>
<feature type="domain" description="Orn/Lys/Arg decarboxylases family 1 pyridoxal-P attachment site" evidence="6">
    <location>
        <begin position="6"/>
        <end position="287"/>
    </location>
</feature>
<dbReference type="SUPFAM" id="SSF55904">
    <property type="entry name" value="Ornithine decarboxylase C-terminal domain"/>
    <property type="match status" value="1"/>
</dbReference>
<evidence type="ECO:0000256" key="4">
    <source>
        <dbReference type="ARBA" id="ARBA00022898"/>
    </source>
</evidence>
<evidence type="ECO:0000259" key="6">
    <source>
        <dbReference type="Pfam" id="PF01276"/>
    </source>
</evidence>
<dbReference type="HOGENOM" id="CLU_025925_2_1_9"/>
<dbReference type="GO" id="GO:0008792">
    <property type="term" value="F:arginine decarboxylase activity"/>
    <property type="evidence" value="ECO:0007669"/>
    <property type="project" value="UniProtKB-EC"/>
</dbReference>
<dbReference type="EMBL" id="CP003326">
    <property type="protein sequence ID" value="AFS77190.1"/>
    <property type="molecule type" value="Genomic_DNA"/>
</dbReference>